<evidence type="ECO:0000313" key="1">
    <source>
        <dbReference type="EMBL" id="MFM9612673.1"/>
    </source>
</evidence>
<gene>
    <name evidence="1" type="ORF">ACKI18_28665</name>
</gene>
<accession>A0ABW9HX48</accession>
<dbReference type="RefSeq" id="WP_109364563.1">
    <property type="nucleotide sequence ID" value="NZ_JBJVNI010000016.1"/>
</dbReference>
<dbReference type="Proteomes" id="UP001631957">
    <property type="component" value="Unassembled WGS sequence"/>
</dbReference>
<reference evidence="1 2" key="1">
    <citation type="submission" date="2024-12" db="EMBL/GenBank/DDBJ databases">
        <title>Forecasting of Potato common scab and diversities of Pathogenic streptomyces spp. in china.</title>
        <authorList>
            <person name="Handique U."/>
            <person name="Wu J."/>
        </authorList>
    </citation>
    <scope>NUCLEOTIDE SEQUENCE [LARGE SCALE GENOMIC DNA]</scope>
    <source>
        <strain evidence="1 2">ZRIMU1530</strain>
    </source>
</reference>
<dbReference type="EMBL" id="JBJVNI010000016">
    <property type="protein sequence ID" value="MFM9612673.1"/>
    <property type="molecule type" value="Genomic_DNA"/>
</dbReference>
<proteinExistence type="predicted"/>
<organism evidence="1 2">
    <name type="scientific">Streptomyces niveiscabiei</name>
    <dbReference type="NCBI Taxonomy" id="164115"/>
    <lineage>
        <taxon>Bacteria</taxon>
        <taxon>Bacillati</taxon>
        <taxon>Actinomycetota</taxon>
        <taxon>Actinomycetes</taxon>
        <taxon>Kitasatosporales</taxon>
        <taxon>Streptomycetaceae</taxon>
        <taxon>Streptomyces</taxon>
    </lineage>
</organism>
<sequence length="125" mass="13943">MPTHLTATTRVTLFPLEDLSLAYTTYSSDTRGLGDIGLVAVLHDELSTGDELWKLAEQLGGRNSRQDQARWILTQAYRARVVPVGEQPRAAWDAVVGRRYELGALFANHEVLMTGRMRMRLEGSA</sequence>
<keyword evidence="2" id="KW-1185">Reference proteome</keyword>
<protein>
    <submittedName>
        <fullName evidence="1">Uncharacterized protein</fullName>
    </submittedName>
</protein>
<comment type="caution">
    <text evidence="1">The sequence shown here is derived from an EMBL/GenBank/DDBJ whole genome shotgun (WGS) entry which is preliminary data.</text>
</comment>
<name>A0ABW9HX48_9ACTN</name>
<evidence type="ECO:0000313" key="2">
    <source>
        <dbReference type="Proteomes" id="UP001631957"/>
    </source>
</evidence>